<keyword evidence="2" id="KW-0648">Protein biosynthesis</keyword>
<feature type="region of interest" description="Disordered" evidence="1">
    <location>
        <begin position="100"/>
        <end position="200"/>
    </location>
</feature>
<gene>
    <name evidence="2" type="primary">4ET</name>
    <name evidence="2" type="ORF">TR114468</name>
</gene>
<reference evidence="2" key="1">
    <citation type="submission" date="2016-01" db="EMBL/GenBank/DDBJ databases">
        <title>Reference transcriptome for the parasite Schistocephalus solidus: insights into the molecular evolution of parasitism.</title>
        <authorList>
            <person name="Hebert F.O."/>
            <person name="Grambauer S."/>
            <person name="Barber I."/>
            <person name="Landry C.R."/>
            <person name="Aubin-Horth N."/>
        </authorList>
    </citation>
    <scope>NUCLEOTIDE SEQUENCE</scope>
</reference>
<feature type="region of interest" description="Disordered" evidence="1">
    <location>
        <begin position="1"/>
        <end position="28"/>
    </location>
</feature>
<protein>
    <submittedName>
        <fullName evidence="2">Eukaryotic translation initiation factor 4E transporter</fullName>
    </submittedName>
</protein>
<evidence type="ECO:0000256" key="1">
    <source>
        <dbReference type="SAM" id="MobiDB-lite"/>
    </source>
</evidence>
<dbReference type="EMBL" id="GEEE01007163">
    <property type="protein sequence ID" value="JAP56062.1"/>
    <property type="molecule type" value="Transcribed_RNA"/>
</dbReference>
<dbReference type="GO" id="GO:0003743">
    <property type="term" value="F:translation initiation factor activity"/>
    <property type="evidence" value="ECO:0007669"/>
    <property type="project" value="UniProtKB-KW"/>
</dbReference>
<sequence>MENVNCQLNDEDRHLSSEDASKSDSHDPRIYTRITLLNLRTSKEAQKEPDEKTFCCSSKVILKVLKPECKLSQRQSRAQDHSGIVLGPQKRSWNIGCHVSQPKRGLNDGSHVPKQSKALSERHFSKQGETKREAKVGDRTSPTGFRGREKTYNKPSISGSLFSRPYGQPKMDANNRARDPDSFSSEKEPEWFSEGPASINDTVELGGMIDEGVESCKENNALSRKCGEQKVENESSAVVPVEDSAVISVSVKEEKLIQKPTSAGNTEIDFLKMLEQPKPEVTGSRFRHLFAKAEQKPPRENTDDMNTKLRKLLAGADKAASPIKPLFDKPTTGLSQVQPTTSELETALRSLLLGKTGPGSMANTCTDTAITKNAAPTVQEIEAVVLQASSDSRSSFCNRDVLQPLCLSSLHDKQTPDRNLTVADAQSWMLKSTTNADVRSPDLPFDVPTLTTSFAQSQPSRQQLNHLSSFEPRQFRDPSMLSKLQGTYPPNHVPQPKVSDPRRTQWEEVLSSAVGQKNALNGLLSKINPAYSTATERVPGCLSAPPPLYAHCPPFLSTSNNANALLPQDPAVQTNRRPIVKSFQFVDEGGDSQIQNTRSDMSVVQPPRGLLSYNRTNAPLATGMNPQSIRDLEAILQWNLKHVSQQQRAADCRKNFPVSASSAPQFFSRFSSLSSTSASQMLSMPPSGVTTSAGGTAFGGQGHFVQLESFVSKPSVSTPTMKPNFSSPELVSTLPTRWQNQLPHDNQAGGSFSTTDLFRSLTEVEALAPKGL</sequence>
<keyword evidence="2" id="KW-0396">Initiation factor</keyword>
<feature type="compositionally biased region" description="Basic and acidic residues" evidence="1">
    <location>
        <begin position="10"/>
        <end position="28"/>
    </location>
</feature>
<name>A0A0X3Q5M5_SCHSO</name>
<feature type="compositionally biased region" description="Basic and acidic residues" evidence="1">
    <location>
        <begin position="173"/>
        <end position="190"/>
    </location>
</feature>
<feature type="compositionally biased region" description="Basic and acidic residues" evidence="1">
    <location>
        <begin position="119"/>
        <end position="138"/>
    </location>
</feature>
<accession>A0A0X3Q5M5</accession>
<organism evidence="2">
    <name type="scientific">Schistocephalus solidus</name>
    <name type="common">Tapeworm</name>
    <dbReference type="NCBI Taxonomy" id="70667"/>
    <lineage>
        <taxon>Eukaryota</taxon>
        <taxon>Metazoa</taxon>
        <taxon>Spiralia</taxon>
        <taxon>Lophotrochozoa</taxon>
        <taxon>Platyhelminthes</taxon>
        <taxon>Cestoda</taxon>
        <taxon>Eucestoda</taxon>
        <taxon>Diphyllobothriidea</taxon>
        <taxon>Diphyllobothriidae</taxon>
        <taxon>Schistocephalus</taxon>
    </lineage>
</organism>
<evidence type="ECO:0000313" key="2">
    <source>
        <dbReference type="EMBL" id="JAP56062.1"/>
    </source>
</evidence>
<proteinExistence type="predicted"/>
<dbReference type="AlphaFoldDB" id="A0A0X3Q5M5"/>
<dbReference type="InterPro" id="IPR018862">
    <property type="entry name" value="eIF4E-T"/>
</dbReference>
<dbReference type="Pfam" id="PF10477">
    <property type="entry name" value="EIF4E-T"/>
    <property type="match status" value="1"/>
</dbReference>